<keyword evidence="2" id="KW-0521">NADP</keyword>
<dbReference type="InterPro" id="IPR036812">
    <property type="entry name" value="NAD(P)_OxRdtase_dom_sf"/>
</dbReference>
<protein>
    <submittedName>
        <fullName evidence="5">L-glyceraldehyde 3-phosphate reductase</fullName>
    </submittedName>
</protein>
<dbReference type="InterPro" id="IPR023210">
    <property type="entry name" value="NADP_OxRdtase_dom"/>
</dbReference>
<dbReference type="NCBIfam" id="NF007388">
    <property type="entry name" value="PRK09912.1"/>
    <property type="match status" value="1"/>
</dbReference>
<name>A0A1H9FPS8_9FLAO</name>
<evidence type="ECO:0000259" key="4">
    <source>
        <dbReference type="Pfam" id="PF00248"/>
    </source>
</evidence>
<organism evidence="5 6">
    <name type="scientific">Hyunsoonleella jejuensis</name>
    <dbReference type="NCBI Taxonomy" id="419940"/>
    <lineage>
        <taxon>Bacteria</taxon>
        <taxon>Pseudomonadati</taxon>
        <taxon>Bacteroidota</taxon>
        <taxon>Flavobacteriia</taxon>
        <taxon>Flavobacteriales</taxon>
        <taxon>Flavobacteriaceae</taxon>
    </lineage>
</organism>
<dbReference type="RefSeq" id="WP_092578197.1">
    <property type="nucleotide sequence ID" value="NZ_FOFN01000002.1"/>
</dbReference>
<dbReference type="AlphaFoldDB" id="A0A1H9FPS8"/>
<keyword evidence="6" id="KW-1185">Reference proteome</keyword>
<dbReference type="Proteomes" id="UP000198999">
    <property type="component" value="Unassembled WGS sequence"/>
</dbReference>
<evidence type="ECO:0000256" key="2">
    <source>
        <dbReference type="ARBA" id="ARBA00022857"/>
    </source>
</evidence>
<reference evidence="5 6" key="1">
    <citation type="submission" date="2016-10" db="EMBL/GenBank/DDBJ databases">
        <authorList>
            <person name="de Groot N.N."/>
        </authorList>
    </citation>
    <scope>NUCLEOTIDE SEQUENCE [LARGE SCALE GENOMIC DNA]</scope>
    <source>
        <strain evidence="5 6">DSM 21035</strain>
    </source>
</reference>
<dbReference type="Pfam" id="PF00248">
    <property type="entry name" value="Aldo_ket_red"/>
    <property type="match status" value="1"/>
</dbReference>
<evidence type="ECO:0000313" key="5">
    <source>
        <dbReference type="EMBL" id="SEQ40010.1"/>
    </source>
</evidence>
<dbReference type="EMBL" id="FOFN01000002">
    <property type="protein sequence ID" value="SEQ40010.1"/>
    <property type="molecule type" value="Genomic_DNA"/>
</dbReference>
<dbReference type="GO" id="GO:0016491">
    <property type="term" value="F:oxidoreductase activity"/>
    <property type="evidence" value="ECO:0007669"/>
    <property type="project" value="UniProtKB-KW"/>
</dbReference>
<evidence type="ECO:0000256" key="3">
    <source>
        <dbReference type="ARBA" id="ARBA00023002"/>
    </source>
</evidence>
<sequence length="337" mass="37850">MQTNDKSGVTEYLASSERYDKMTYKRTGESGVLLPAISLGLWHNFGFVDSIQNARDVLRCAFDLGITHFDLANNYGPPYGSAEENFGTILKKDFKSYRDELFIASKAGFDMWPGPYGNWGSRKYLMASLDQSLKRMGLDYVDVFYHHRPDPETPLEETMGALTDIVRQGKALYVAISNYQPKETQRVAALLKASNTPFILHQARYSMFDRWIEDGLLDTLEDNGVGCITFSPLAQGMLTDRYLNGIPKDSRAAKSLTYLDKETVNSNISKIKSLNIIAQNRDQKLSQMAIAWILRHKQVASVLIGASSADQLKENVKALDNLSFTDDELKLIDNITG</sequence>
<evidence type="ECO:0000313" key="6">
    <source>
        <dbReference type="Proteomes" id="UP000198999"/>
    </source>
</evidence>
<keyword evidence="3" id="KW-0560">Oxidoreductase</keyword>
<dbReference type="PANTHER" id="PTHR43150:SF4">
    <property type="entry name" value="L-GLYCERALDEHYDE 3-PHOSPHATE REDUCTASE"/>
    <property type="match status" value="1"/>
</dbReference>
<dbReference type="PANTHER" id="PTHR43150">
    <property type="entry name" value="HYPERKINETIC, ISOFORM M"/>
    <property type="match status" value="1"/>
</dbReference>
<comment type="similarity">
    <text evidence="1">Belongs to the shaker potassium channel beta subunit family.</text>
</comment>
<proteinExistence type="inferred from homology"/>
<feature type="domain" description="NADP-dependent oxidoreductase" evidence="4">
    <location>
        <begin position="37"/>
        <end position="335"/>
    </location>
</feature>
<dbReference type="STRING" id="419940.SAMN05421824_1541"/>
<evidence type="ECO:0000256" key="1">
    <source>
        <dbReference type="ARBA" id="ARBA00006515"/>
    </source>
</evidence>
<gene>
    <name evidence="5" type="ORF">SAMN05421824_1541</name>
</gene>
<dbReference type="InterPro" id="IPR005399">
    <property type="entry name" value="K_chnl_volt-dep_bsu_KCNAB-rel"/>
</dbReference>
<dbReference type="Gene3D" id="3.20.20.100">
    <property type="entry name" value="NADP-dependent oxidoreductase domain"/>
    <property type="match status" value="1"/>
</dbReference>
<dbReference type="GO" id="GO:0051596">
    <property type="term" value="P:methylglyoxal catabolic process"/>
    <property type="evidence" value="ECO:0007669"/>
    <property type="project" value="TreeGrafter"/>
</dbReference>
<dbReference type="OrthoDB" id="9804790at2"/>
<accession>A0A1H9FPS8</accession>
<dbReference type="SUPFAM" id="SSF51430">
    <property type="entry name" value="NAD(P)-linked oxidoreductase"/>
    <property type="match status" value="1"/>
</dbReference>